<name>A0A2Z6QYI2_9GLOM</name>
<feature type="compositionally biased region" description="Low complexity" evidence="1">
    <location>
        <begin position="45"/>
        <end position="59"/>
    </location>
</feature>
<sequence length="113" mass="13576">MDTIIRKYWRKYALAYKQWEKSLHITKRDKRLYRKRRSQDNEPNTTPEPSLSRPSSLPGTRRRDDIRRLVYAVGSNYLHSGSLLDYFVSFTPDMREPLSFDINGRYREMDRSG</sequence>
<feature type="region of interest" description="Disordered" evidence="1">
    <location>
        <begin position="30"/>
        <end position="62"/>
    </location>
</feature>
<accession>A0A2Z6QYI2</accession>
<reference evidence="2 3" key="1">
    <citation type="submission" date="2017-11" db="EMBL/GenBank/DDBJ databases">
        <title>The genome of Rhizophagus clarus HR1 reveals common genetic basis of auxotrophy among arbuscular mycorrhizal fungi.</title>
        <authorList>
            <person name="Kobayashi Y."/>
        </authorList>
    </citation>
    <scope>NUCLEOTIDE SEQUENCE [LARGE SCALE GENOMIC DNA]</scope>
    <source>
        <strain evidence="2 3">HR1</strain>
    </source>
</reference>
<proteinExistence type="predicted"/>
<dbReference type="EMBL" id="BEXD01001649">
    <property type="protein sequence ID" value="GBB95130.1"/>
    <property type="molecule type" value="Genomic_DNA"/>
</dbReference>
<protein>
    <submittedName>
        <fullName evidence="2">Uncharacterized protein</fullName>
    </submittedName>
</protein>
<gene>
    <name evidence="2" type="ORF">RclHR1_24820001</name>
</gene>
<organism evidence="2 3">
    <name type="scientific">Rhizophagus clarus</name>
    <dbReference type="NCBI Taxonomy" id="94130"/>
    <lineage>
        <taxon>Eukaryota</taxon>
        <taxon>Fungi</taxon>
        <taxon>Fungi incertae sedis</taxon>
        <taxon>Mucoromycota</taxon>
        <taxon>Glomeromycotina</taxon>
        <taxon>Glomeromycetes</taxon>
        <taxon>Glomerales</taxon>
        <taxon>Glomeraceae</taxon>
        <taxon>Rhizophagus</taxon>
    </lineage>
</organism>
<evidence type="ECO:0000313" key="2">
    <source>
        <dbReference type="EMBL" id="GBB95130.1"/>
    </source>
</evidence>
<evidence type="ECO:0000256" key="1">
    <source>
        <dbReference type="SAM" id="MobiDB-lite"/>
    </source>
</evidence>
<evidence type="ECO:0000313" key="3">
    <source>
        <dbReference type="Proteomes" id="UP000247702"/>
    </source>
</evidence>
<dbReference type="AlphaFoldDB" id="A0A2Z6QYI2"/>
<dbReference type="Proteomes" id="UP000247702">
    <property type="component" value="Unassembled WGS sequence"/>
</dbReference>
<keyword evidence="3" id="KW-1185">Reference proteome</keyword>
<comment type="caution">
    <text evidence="2">The sequence shown here is derived from an EMBL/GenBank/DDBJ whole genome shotgun (WGS) entry which is preliminary data.</text>
</comment>